<evidence type="ECO:0000256" key="1">
    <source>
        <dbReference type="SAM" id="MobiDB-lite"/>
    </source>
</evidence>
<keyword evidence="3" id="KW-1185">Reference proteome</keyword>
<dbReference type="SUPFAM" id="SSF53448">
    <property type="entry name" value="Nucleotide-diphospho-sugar transferases"/>
    <property type="match status" value="1"/>
</dbReference>
<reference evidence="2 3" key="1">
    <citation type="submission" date="2012-10" db="EMBL/GenBank/DDBJ databases">
        <title>Genome sequencing of Tanticharoenia sakaeratensis NBRC 103193.</title>
        <authorList>
            <person name="Azuma Y."/>
            <person name="Hadano H."/>
            <person name="Hirakawa H."/>
            <person name="Matsushita K."/>
        </authorList>
    </citation>
    <scope>NUCLEOTIDE SEQUENCE [LARGE SCALE GENOMIC DNA]</scope>
    <source>
        <strain evidence="2 3">NBRC 103193</strain>
    </source>
</reference>
<dbReference type="OrthoDB" id="7226306at2"/>
<dbReference type="Proteomes" id="UP000032679">
    <property type="component" value="Unassembled WGS sequence"/>
</dbReference>
<organism evidence="2 3">
    <name type="scientific">Tanticharoenia sakaeratensis NBRC 103193</name>
    <dbReference type="NCBI Taxonomy" id="1231623"/>
    <lineage>
        <taxon>Bacteria</taxon>
        <taxon>Pseudomonadati</taxon>
        <taxon>Pseudomonadota</taxon>
        <taxon>Alphaproteobacteria</taxon>
        <taxon>Acetobacterales</taxon>
        <taxon>Acetobacteraceae</taxon>
        <taxon>Tanticharoenia</taxon>
    </lineage>
</organism>
<evidence type="ECO:0000313" key="3">
    <source>
        <dbReference type="Proteomes" id="UP000032679"/>
    </source>
</evidence>
<dbReference type="AlphaFoldDB" id="A0A0D6MIN9"/>
<dbReference type="Gene3D" id="3.90.550.10">
    <property type="entry name" value="Spore Coat Polysaccharide Biosynthesis Protein SpsA, Chain A"/>
    <property type="match status" value="1"/>
</dbReference>
<feature type="compositionally biased region" description="Low complexity" evidence="1">
    <location>
        <begin position="22"/>
        <end position="35"/>
    </location>
</feature>
<feature type="region of interest" description="Disordered" evidence="1">
    <location>
        <begin position="1"/>
        <end position="35"/>
    </location>
</feature>
<protein>
    <submittedName>
        <fullName evidence="2">Uncharacterized protein</fullName>
    </submittedName>
</protein>
<comment type="caution">
    <text evidence="2">The sequence shown here is derived from an EMBL/GenBank/DDBJ whole genome shotgun (WGS) entry which is preliminary data.</text>
</comment>
<name>A0A0D6MIN9_9PROT</name>
<accession>A0A0D6MIN9</accession>
<dbReference type="InterPro" id="IPR029044">
    <property type="entry name" value="Nucleotide-diphossugar_trans"/>
</dbReference>
<sequence>MTAFSDETPERPADRQPQPGDAPAAQSAEPAAGANALSQRAGGAFAIPLEATSCVVTHHETLLCVSEAGTLLHAAPESEFSPLLVFQVEGGAWFLRRNRFGRLEAMISDGVAESPVFSEAGTPLVIGLGGSPHDAISFHSSSLNLSAMPDGTAAFTQSHVLPWESYALIAFETFDWLRRASDESWHETSSRQRVLFDGFRKREAHTFVACGPVEYRLSGRPGPILGQGARDNEVEIFGSFERRRSFIRIEPVVYFCVFGSDQYYKCMALAVTSLRLFGQYNGDIIIIADRDERTTLSYILNPYTRNVRVESPTSHSPLYERYHIFSRNIRKYCPVIYLDIDIIVSGDISSLVIDAACDPGLHLYREDRADICSFNDTESETALNWHGGWMLGFGSELGAQPFLRATSGIMMFNDHDATQRIFTNILKVAALTRRYETDRFGDQPIMNYAAIQSESVDIEMLRGKSLNGSHPVLMMEDTHAILKHVSLGVGMGHEKLDIMNELFDLVLTRSRSESPVKGD</sequence>
<gene>
    <name evidence="2" type="ORF">Tasa_009_105</name>
</gene>
<dbReference type="RefSeq" id="WP_148505823.1">
    <property type="nucleotide sequence ID" value="NZ_BALE01000009.1"/>
</dbReference>
<evidence type="ECO:0000313" key="2">
    <source>
        <dbReference type="EMBL" id="GAN53310.1"/>
    </source>
</evidence>
<proteinExistence type="predicted"/>
<dbReference type="EMBL" id="BALE01000009">
    <property type="protein sequence ID" value="GAN53310.1"/>
    <property type="molecule type" value="Genomic_DNA"/>
</dbReference>